<evidence type="ECO:0000313" key="2">
    <source>
        <dbReference type="Proteomes" id="UP001221757"/>
    </source>
</evidence>
<organism evidence="1 2">
    <name type="scientific">Mycena rosella</name>
    <name type="common">Pink bonnet</name>
    <name type="synonym">Agaricus rosellus</name>
    <dbReference type="NCBI Taxonomy" id="1033263"/>
    <lineage>
        <taxon>Eukaryota</taxon>
        <taxon>Fungi</taxon>
        <taxon>Dikarya</taxon>
        <taxon>Basidiomycota</taxon>
        <taxon>Agaricomycotina</taxon>
        <taxon>Agaricomycetes</taxon>
        <taxon>Agaricomycetidae</taxon>
        <taxon>Agaricales</taxon>
        <taxon>Marasmiineae</taxon>
        <taxon>Mycenaceae</taxon>
        <taxon>Mycena</taxon>
    </lineage>
</organism>
<proteinExistence type="predicted"/>
<keyword evidence="2" id="KW-1185">Reference proteome</keyword>
<comment type="caution">
    <text evidence="1">The sequence shown here is derived from an EMBL/GenBank/DDBJ whole genome shotgun (WGS) entry which is preliminary data.</text>
</comment>
<evidence type="ECO:0000313" key="1">
    <source>
        <dbReference type="EMBL" id="KAJ7662907.1"/>
    </source>
</evidence>
<reference evidence="1" key="1">
    <citation type="submission" date="2023-03" db="EMBL/GenBank/DDBJ databases">
        <title>Massive genome expansion in bonnet fungi (Mycena s.s.) driven by repeated elements and novel gene families across ecological guilds.</title>
        <authorList>
            <consortium name="Lawrence Berkeley National Laboratory"/>
            <person name="Harder C.B."/>
            <person name="Miyauchi S."/>
            <person name="Viragh M."/>
            <person name="Kuo A."/>
            <person name="Thoen E."/>
            <person name="Andreopoulos B."/>
            <person name="Lu D."/>
            <person name="Skrede I."/>
            <person name="Drula E."/>
            <person name="Henrissat B."/>
            <person name="Morin E."/>
            <person name="Kohler A."/>
            <person name="Barry K."/>
            <person name="LaButti K."/>
            <person name="Morin E."/>
            <person name="Salamov A."/>
            <person name="Lipzen A."/>
            <person name="Mereny Z."/>
            <person name="Hegedus B."/>
            <person name="Baldrian P."/>
            <person name="Stursova M."/>
            <person name="Weitz H."/>
            <person name="Taylor A."/>
            <person name="Grigoriev I.V."/>
            <person name="Nagy L.G."/>
            <person name="Martin F."/>
            <person name="Kauserud H."/>
        </authorList>
    </citation>
    <scope>NUCLEOTIDE SEQUENCE</scope>
    <source>
        <strain evidence="1">CBHHK067</strain>
    </source>
</reference>
<dbReference type="EMBL" id="JARKIE010000237">
    <property type="protein sequence ID" value="KAJ7662907.1"/>
    <property type="molecule type" value="Genomic_DNA"/>
</dbReference>
<dbReference type="AlphaFoldDB" id="A0AAD7CTF9"/>
<gene>
    <name evidence="1" type="ORF">B0H17DRAFT_1211813</name>
</gene>
<dbReference type="Proteomes" id="UP001221757">
    <property type="component" value="Unassembled WGS sequence"/>
</dbReference>
<accession>A0AAD7CTF9</accession>
<protein>
    <submittedName>
        <fullName evidence="1">Uncharacterized protein</fullName>
    </submittedName>
</protein>
<name>A0AAD7CTF9_MYCRO</name>
<sequence length="161" mass="17405">MTANIVLPPLKTWAEQHLSSIIKATTQTVFDSAFDAFLSKNATVTVNGRHISRDEYKKQLQGEGFDEAGATVTFSGAVEVPADQSNPIQAGAVGLFYAAVISENIVIRDAPIQSQITSSLNLVIEEDTSLTPPHLPHGVRGFFDGRRVSALNQIIVDVRQT</sequence>